<reference evidence="1 2" key="1">
    <citation type="journal article" date="2018" name="Sci. Rep.">
        <title>Genomic signatures of local adaptation to the degree of environmental predictability in rotifers.</title>
        <authorList>
            <person name="Franch-Gras L."/>
            <person name="Hahn C."/>
            <person name="Garcia-Roger E.M."/>
            <person name="Carmona M.J."/>
            <person name="Serra M."/>
            <person name="Gomez A."/>
        </authorList>
    </citation>
    <scope>NUCLEOTIDE SEQUENCE [LARGE SCALE GENOMIC DNA]</scope>
    <source>
        <strain evidence="1">HYR1</strain>
    </source>
</reference>
<name>A0A3M7SFD4_BRAPC</name>
<gene>
    <name evidence="1" type="ORF">BpHYR1_013089</name>
</gene>
<evidence type="ECO:0000313" key="2">
    <source>
        <dbReference type="Proteomes" id="UP000276133"/>
    </source>
</evidence>
<dbReference type="OrthoDB" id="1869581at2759"/>
<comment type="caution">
    <text evidence="1">The sequence shown here is derived from an EMBL/GenBank/DDBJ whole genome shotgun (WGS) entry which is preliminary data.</text>
</comment>
<protein>
    <submittedName>
        <fullName evidence="1">Uncharacterized protein</fullName>
    </submittedName>
</protein>
<sequence>MYMEYRFTLKKSLETQESSPDEQKIKRSKSNKAKEFLLQSKVSEALRRRLEICSLPSNHTAENIANALFNVLSDCGLINKILCSNAIEFDFFNASNWLNNFEES</sequence>
<organism evidence="1 2">
    <name type="scientific">Brachionus plicatilis</name>
    <name type="common">Marine rotifer</name>
    <name type="synonym">Brachionus muelleri</name>
    <dbReference type="NCBI Taxonomy" id="10195"/>
    <lineage>
        <taxon>Eukaryota</taxon>
        <taxon>Metazoa</taxon>
        <taxon>Spiralia</taxon>
        <taxon>Gnathifera</taxon>
        <taxon>Rotifera</taxon>
        <taxon>Eurotatoria</taxon>
        <taxon>Monogononta</taxon>
        <taxon>Pseudotrocha</taxon>
        <taxon>Ploima</taxon>
        <taxon>Brachionidae</taxon>
        <taxon>Brachionus</taxon>
    </lineage>
</organism>
<dbReference type="Proteomes" id="UP000276133">
    <property type="component" value="Unassembled WGS sequence"/>
</dbReference>
<keyword evidence="2" id="KW-1185">Reference proteome</keyword>
<dbReference type="AlphaFoldDB" id="A0A3M7SFD4"/>
<dbReference type="EMBL" id="REGN01001473">
    <property type="protein sequence ID" value="RNA34482.1"/>
    <property type="molecule type" value="Genomic_DNA"/>
</dbReference>
<proteinExistence type="predicted"/>
<accession>A0A3M7SFD4</accession>
<evidence type="ECO:0000313" key="1">
    <source>
        <dbReference type="EMBL" id="RNA34482.1"/>
    </source>
</evidence>